<evidence type="ECO:0000256" key="5">
    <source>
        <dbReference type="ARBA" id="ARBA00022490"/>
    </source>
</evidence>
<dbReference type="Proteomes" id="UP000519239">
    <property type="component" value="Unassembled WGS sequence"/>
</dbReference>
<evidence type="ECO:0000256" key="6">
    <source>
        <dbReference type="ARBA" id="ARBA00022737"/>
    </source>
</evidence>
<dbReference type="OrthoDB" id="10052065at2759"/>
<dbReference type="InterPro" id="IPR050621">
    <property type="entry name" value="Tudor_domain_containing"/>
</dbReference>
<feature type="region of interest" description="Disordered" evidence="9">
    <location>
        <begin position="662"/>
        <end position="685"/>
    </location>
</feature>
<comment type="caution">
    <text evidence="12">The sequence shown here is derived from an EMBL/GenBank/DDBJ whole genome shotgun (WGS) entry which is preliminary data.</text>
</comment>
<keyword evidence="6" id="KW-0677">Repeat</keyword>
<dbReference type="EMBL" id="VWPQ01007267">
    <property type="protein sequence ID" value="NXY48322.1"/>
    <property type="molecule type" value="Genomic_DNA"/>
</dbReference>
<keyword evidence="13" id="KW-1185">Reference proteome</keyword>
<dbReference type="Gene3D" id="2.40.50.90">
    <property type="match status" value="1"/>
</dbReference>
<dbReference type="Gene3D" id="3.30.420.610">
    <property type="entry name" value="LOTUS domain-like"/>
    <property type="match status" value="2"/>
</dbReference>
<reference evidence="12 13" key="1">
    <citation type="submission" date="2019-09" db="EMBL/GenBank/DDBJ databases">
        <title>Bird 10,000 Genomes (B10K) Project - Family phase.</title>
        <authorList>
            <person name="Zhang G."/>
        </authorList>
    </citation>
    <scope>NUCLEOTIDE SEQUENCE [LARGE SCALE GENOMIC DNA]</scope>
    <source>
        <strain evidence="12">B10K-CU-031-02</strain>
        <tissue evidence="12">Muscle</tissue>
    </source>
</reference>
<dbReference type="PANTHER" id="PTHR22948:SF19">
    <property type="entry name" value="TUDOR DOMAIN-CONTAINING PROTEIN 5"/>
    <property type="match status" value="1"/>
</dbReference>
<name>A0A7L4K635_9AVES</name>
<evidence type="ECO:0000256" key="2">
    <source>
        <dbReference type="ARBA" id="ARBA00010384"/>
    </source>
</evidence>
<gene>
    <name evidence="12" type="primary">Tdrd5</name>
    <name evidence="12" type="ORF">CEUAER_R03273</name>
</gene>
<evidence type="ECO:0000256" key="9">
    <source>
        <dbReference type="SAM" id="MobiDB-lite"/>
    </source>
</evidence>
<dbReference type="GO" id="GO:0030154">
    <property type="term" value="P:cell differentiation"/>
    <property type="evidence" value="ECO:0007669"/>
    <property type="project" value="UniProtKB-KW"/>
</dbReference>
<keyword evidence="4" id="KW-0217">Developmental protein</keyword>
<feature type="domain" description="HTH OST-type" evidence="11">
    <location>
        <begin position="7"/>
        <end position="80"/>
    </location>
</feature>
<comment type="subcellular location">
    <subcellularLocation>
        <location evidence="1">Cytoplasm</location>
    </subcellularLocation>
</comment>
<feature type="non-terminal residue" evidence="12">
    <location>
        <position position="1"/>
    </location>
</feature>
<dbReference type="AlphaFoldDB" id="A0A7L4K635"/>
<feature type="domain" description="HTH OST-type" evidence="11">
    <location>
        <begin position="125"/>
        <end position="200"/>
    </location>
</feature>
<dbReference type="InterPro" id="IPR035437">
    <property type="entry name" value="SNase_OB-fold_sf"/>
</dbReference>
<dbReference type="GO" id="GO:0007283">
    <property type="term" value="P:spermatogenesis"/>
    <property type="evidence" value="ECO:0007669"/>
    <property type="project" value="UniProtKB-KW"/>
</dbReference>
<dbReference type="PROSITE" id="PS50304">
    <property type="entry name" value="TUDOR"/>
    <property type="match status" value="1"/>
</dbReference>
<dbReference type="Gene3D" id="2.30.30.140">
    <property type="match status" value="1"/>
</dbReference>
<evidence type="ECO:0000256" key="4">
    <source>
        <dbReference type="ARBA" id="ARBA00022473"/>
    </source>
</evidence>
<dbReference type="InterPro" id="IPR002999">
    <property type="entry name" value="Tudor"/>
</dbReference>
<evidence type="ECO:0000256" key="3">
    <source>
        <dbReference type="ARBA" id="ARBA00013420"/>
    </source>
</evidence>
<evidence type="ECO:0000256" key="8">
    <source>
        <dbReference type="ARBA" id="ARBA00022871"/>
    </source>
</evidence>
<evidence type="ECO:0000256" key="7">
    <source>
        <dbReference type="ARBA" id="ARBA00022782"/>
    </source>
</evidence>
<dbReference type="PROSITE" id="PS51644">
    <property type="entry name" value="HTH_OST"/>
    <property type="match status" value="2"/>
</dbReference>
<keyword evidence="8" id="KW-0744">Spermatogenesis</keyword>
<feature type="domain" description="Tudor" evidence="10">
    <location>
        <begin position="350"/>
        <end position="407"/>
    </location>
</feature>
<organism evidence="12 13">
    <name type="scientific">Ceuthmochares aereus</name>
    <dbReference type="NCBI Taxonomy" id="1961834"/>
    <lineage>
        <taxon>Eukaryota</taxon>
        <taxon>Metazoa</taxon>
        <taxon>Chordata</taxon>
        <taxon>Craniata</taxon>
        <taxon>Vertebrata</taxon>
        <taxon>Euteleostomi</taxon>
        <taxon>Archelosauria</taxon>
        <taxon>Archosauria</taxon>
        <taxon>Dinosauria</taxon>
        <taxon>Saurischia</taxon>
        <taxon>Theropoda</taxon>
        <taxon>Coelurosauria</taxon>
        <taxon>Aves</taxon>
        <taxon>Neognathae</taxon>
        <taxon>Neoaves</taxon>
        <taxon>Otidimorphae</taxon>
        <taxon>Cuculiformes</taxon>
        <taxon>Cuculidae</taxon>
        <taxon>Ceuthmochares</taxon>
    </lineage>
</organism>
<dbReference type="PANTHER" id="PTHR22948">
    <property type="entry name" value="TUDOR DOMAIN CONTAINING PROTEIN"/>
    <property type="match status" value="1"/>
</dbReference>
<evidence type="ECO:0000259" key="11">
    <source>
        <dbReference type="PROSITE" id="PS51644"/>
    </source>
</evidence>
<feature type="non-terminal residue" evidence="12">
    <location>
        <position position="728"/>
    </location>
</feature>
<keyword evidence="7" id="KW-0221">Differentiation</keyword>
<protein>
    <recommendedName>
        <fullName evidence="3">Tudor domain-containing protein 5</fullName>
    </recommendedName>
</protein>
<dbReference type="Pfam" id="PF12872">
    <property type="entry name" value="OST-HTH"/>
    <property type="match status" value="2"/>
</dbReference>
<feature type="compositionally biased region" description="Basic and acidic residues" evidence="9">
    <location>
        <begin position="664"/>
        <end position="674"/>
    </location>
</feature>
<keyword evidence="5" id="KW-0963">Cytoplasm</keyword>
<evidence type="ECO:0000313" key="12">
    <source>
        <dbReference type="EMBL" id="NXY48322.1"/>
    </source>
</evidence>
<dbReference type="InterPro" id="IPR025605">
    <property type="entry name" value="OST-HTH/LOTUS_dom"/>
</dbReference>
<dbReference type="CDD" id="cd20419">
    <property type="entry name" value="Tudor_TDRD5"/>
    <property type="match status" value="1"/>
</dbReference>
<dbReference type="GO" id="GO:0005737">
    <property type="term" value="C:cytoplasm"/>
    <property type="evidence" value="ECO:0007669"/>
    <property type="project" value="UniProtKB-SubCell"/>
</dbReference>
<dbReference type="SUPFAM" id="SSF63748">
    <property type="entry name" value="Tudor/PWWP/MBT"/>
    <property type="match status" value="1"/>
</dbReference>
<sequence>VSKQGGLMELLKKEVRSLLLTDKEGLTPAQLEKEYMAMIGKPLPLRDLGFQSTLELMAKMPEVVRICPQEKGTFILKVVADETTKGIAKLVARQKTRYKSQKNGAAKEGAAFPYRNTKCLPRKASAPVLPAAVKAELQDLLSSSPLLLMNFDRAYHRRFGRPFRYTQYGFVSKFQVLKSVSDIIVVEQTKAGSLLILRKCLESETEKEEVPQAPAIEMPPVEPTYEPKCFHLPAEEKSEPVETEAVDLGDVLEQVSGRMNLDLKLSVFDLAMTPEIPPDAVQDRSLCRLPPLERFCLVGVFVECIISPSQFYIQVCNTETSDKLEAMMFEMRHCYSSKLVSDRYVMPESSVHPGQLCCLNISKWWYRVIIHRVINDQEVEVFFADYGNLGIVQRSCLRFLKWCYLKLPAQAIPCSLAWVKPMGGSWSNDAILLFKNLCDSKLLVGLVDEYVNDVCHLFLCDTTTKDDIYFHSVLSNQGCTDICGKNIPSQEFEELNPSALYLEPSRKGGNAEPVCPDLHLQQESLKEDSEIASSKLDEDELWEMVRPSAEEEIEEDVWPALDEASVQRTADQDPEPAQEDTNESLPELIAEVKAPPSLGEPSVSVVSFKSAEDIYTCSKQPTEMSQDDPDQTERFSNKAQHRGGLHPAVLLMAVPFMLDDGDSKEEVGNKDLPRSPEVGQCSASGLPDQKQSLKLVVPPVTLGALFTAARLANSSSYFKWFPGLRKNL</sequence>
<dbReference type="InterPro" id="IPR041966">
    <property type="entry name" value="LOTUS-like"/>
</dbReference>
<evidence type="ECO:0000256" key="1">
    <source>
        <dbReference type="ARBA" id="ARBA00004496"/>
    </source>
</evidence>
<feature type="region of interest" description="Disordered" evidence="9">
    <location>
        <begin position="620"/>
        <end position="641"/>
    </location>
</feature>
<evidence type="ECO:0000313" key="13">
    <source>
        <dbReference type="Proteomes" id="UP000519239"/>
    </source>
</evidence>
<comment type="similarity">
    <text evidence="2">Belongs to the TDRD5 family.</text>
</comment>
<evidence type="ECO:0000259" key="10">
    <source>
        <dbReference type="PROSITE" id="PS50304"/>
    </source>
</evidence>
<accession>A0A7L4K635</accession>
<dbReference type="Pfam" id="PF00567">
    <property type="entry name" value="TUDOR"/>
    <property type="match status" value="1"/>
</dbReference>
<proteinExistence type="inferred from homology"/>